<dbReference type="OrthoDB" id="8609993at2759"/>
<dbReference type="PANTHER" id="PTHR46708:SF2">
    <property type="entry name" value="FIBRONECTIN TYPE-III DOMAIN-CONTAINING PROTEIN"/>
    <property type="match status" value="1"/>
</dbReference>
<dbReference type="InterPro" id="IPR056968">
    <property type="entry name" value="Fn3_Dep-1_2nd"/>
</dbReference>
<accession>A0A2G9UYP2</accession>
<dbReference type="InterPro" id="IPR056969">
    <property type="entry name" value="Fn3_Dep-1_6th"/>
</dbReference>
<dbReference type="InterPro" id="IPR036116">
    <property type="entry name" value="FN3_sf"/>
</dbReference>
<dbReference type="Pfam" id="PF24946">
    <property type="entry name" value="Fn3_Dep-1_4th"/>
    <property type="match status" value="1"/>
</dbReference>
<dbReference type="Gene3D" id="2.60.40.10">
    <property type="entry name" value="Immunoglobulins"/>
    <property type="match status" value="1"/>
</dbReference>
<protein>
    <submittedName>
        <fullName evidence="3">Fibronectin type III domain protein</fullName>
    </submittedName>
</protein>
<dbReference type="SUPFAM" id="SSF49265">
    <property type="entry name" value="Fibronectin type III"/>
    <property type="match status" value="1"/>
</dbReference>
<evidence type="ECO:0000313" key="3">
    <source>
        <dbReference type="EMBL" id="PIO75344.1"/>
    </source>
</evidence>
<dbReference type="Pfam" id="PF24950">
    <property type="entry name" value="Fn3_Dep-1_6th"/>
    <property type="match status" value="1"/>
</dbReference>
<organism evidence="3 4">
    <name type="scientific">Teladorsagia circumcincta</name>
    <name type="common">Brown stomach worm</name>
    <name type="synonym">Ostertagia circumcincta</name>
    <dbReference type="NCBI Taxonomy" id="45464"/>
    <lineage>
        <taxon>Eukaryota</taxon>
        <taxon>Metazoa</taxon>
        <taxon>Ecdysozoa</taxon>
        <taxon>Nematoda</taxon>
        <taxon>Chromadorea</taxon>
        <taxon>Rhabditida</taxon>
        <taxon>Rhabditina</taxon>
        <taxon>Rhabditomorpha</taxon>
        <taxon>Strongyloidea</taxon>
        <taxon>Trichostrongylidae</taxon>
        <taxon>Teladorsagia</taxon>
    </lineage>
</organism>
<dbReference type="CDD" id="cd00063">
    <property type="entry name" value="FN3"/>
    <property type="match status" value="1"/>
</dbReference>
<dbReference type="Pfam" id="PF24943">
    <property type="entry name" value="Fn3_Dep-1_2nd"/>
    <property type="match status" value="1"/>
</dbReference>
<reference evidence="3 4" key="1">
    <citation type="submission" date="2015-09" db="EMBL/GenBank/DDBJ databases">
        <title>Draft genome of the parasitic nematode Teladorsagia circumcincta isolate WARC Sus (inbred).</title>
        <authorList>
            <person name="Mitreva M."/>
        </authorList>
    </citation>
    <scope>NUCLEOTIDE SEQUENCE [LARGE SCALE GENOMIC DNA]</scope>
    <source>
        <strain evidence="3 4">S</strain>
    </source>
</reference>
<name>A0A2G9UYP2_TELCI</name>
<dbReference type="SMART" id="SM00060">
    <property type="entry name" value="FN3"/>
    <property type="match status" value="3"/>
</dbReference>
<dbReference type="InterPro" id="IPR056966">
    <property type="entry name" value="Fn3_Dep-1_5th"/>
</dbReference>
<evidence type="ECO:0000313" key="4">
    <source>
        <dbReference type="Proteomes" id="UP000230423"/>
    </source>
</evidence>
<dbReference type="InterPro" id="IPR013783">
    <property type="entry name" value="Ig-like_fold"/>
</dbReference>
<dbReference type="InterPro" id="IPR057482">
    <property type="entry name" value="Fn3_Dep-1_3rd"/>
</dbReference>
<sequence length="491" mass="54527">MDSFLIEYRQLEPEQSYPILEVLDIPDQKNLEVYLGRDYAVQVVGVKSGLKSRPWSTTISTKPSAVTSLQVAENGSCLAVDWEVSPNSGADSFLIRYRQQSANSNLSVTLPGEDRSVHLCDGIVPGTVYLIGVAAKKGKSTSEETIKSYTVRPSSPTDFRIFPDITKGKYRLIFDLPVNSNYDGCHVSVVSETLETFEDDGEVDEKEGNKSCSILLPLFPGERFEFTLSTFVENATSSKLHRSVVLTPAFDMNGFGLSLQESQNGVKLSWPQSDVFMSRMRDIWNKGDPHGAAPLVVGALKKGTCYKVQIFTVTKSGIVSETRYNDFFRMSAPPVNISVHAVTRSSAVLHAAFISPDEADPECVLNAVVLDMHSHVVLDKTLKAQSKTFTPIELNGLRPFHKYTVNSKNARKESWTFMPVINSRLAYGHAGDMFHGRGHFPKARRTDSVYHLYFGTFRLHSVFTHHSTVDILHHAGQARTGSVSFRCVFVV</sequence>
<dbReference type="Proteomes" id="UP000230423">
    <property type="component" value="Unassembled WGS sequence"/>
</dbReference>
<proteinExistence type="predicted"/>
<dbReference type="InterPro" id="IPR003961">
    <property type="entry name" value="FN3_dom"/>
</dbReference>
<gene>
    <name evidence="3" type="ORF">TELCIR_02622</name>
</gene>
<dbReference type="InterPro" id="IPR050991">
    <property type="entry name" value="ECM_Regulatory_Proteins"/>
</dbReference>
<dbReference type="EMBL" id="KZ345152">
    <property type="protein sequence ID" value="PIO75344.1"/>
    <property type="molecule type" value="Genomic_DNA"/>
</dbReference>
<dbReference type="AlphaFoldDB" id="A0A2G9UYP2"/>
<feature type="domain" description="Fibronectin type-III" evidence="2">
    <location>
        <begin position="62"/>
        <end position="157"/>
    </location>
</feature>
<dbReference type="InterPro" id="IPR056970">
    <property type="entry name" value="Fn3_Dep-1_4th"/>
</dbReference>
<dbReference type="PROSITE" id="PS50853">
    <property type="entry name" value="FN3"/>
    <property type="match status" value="1"/>
</dbReference>
<keyword evidence="1" id="KW-0677">Repeat</keyword>
<dbReference type="PANTHER" id="PTHR46708">
    <property type="entry name" value="TENASCIN"/>
    <property type="match status" value="1"/>
</dbReference>
<dbReference type="Pfam" id="PF25300">
    <property type="entry name" value="Fn3_Dep-1_3rd"/>
    <property type="match status" value="1"/>
</dbReference>
<dbReference type="Pfam" id="PF24940">
    <property type="entry name" value="Fn3_Dep-1_5th"/>
    <property type="match status" value="2"/>
</dbReference>
<evidence type="ECO:0000256" key="1">
    <source>
        <dbReference type="ARBA" id="ARBA00022737"/>
    </source>
</evidence>
<keyword evidence="4" id="KW-1185">Reference proteome</keyword>
<evidence type="ECO:0000259" key="2">
    <source>
        <dbReference type="PROSITE" id="PS50853"/>
    </source>
</evidence>